<dbReference type="Pfam" id="PF04547">
    <property type="entry name" value="Anoctamin"/>
    <property type="match status" value="1"/>
</dbReference>
<evidence type="ECO:0000256" key="2">
    <source>
        <dbReference type="ARBA" id="ARBA00022692"/>
    </source>
</evidence>
<feature type="transmembrane region" description="Helical" evidence="5">
    <location>
        <begin position="831"/>
        <end position="854"/>
    </location>
</feature>
<proteinExistence type="predicted"/>
<dbReference type="PANTHER" id="PTHR12308:SF73">
    <property type="entry name" value="ANOCTAMIN"/>
    <property type="match status" value="1"/>
</dbReference>
<keyword evidence="4 5" id="KW-0472">Membrane</keyword>
<evidence type="ECO:0000256" key="4">
    <source>
        <dbReference type="ARBA" id="ARBA00023136"/>
    </source>
</evidence>
<feature type="domain" description="Anoctamin transmembrane" evidence="6">
    <location>
        <begin position="584"/>
        <end position="1033"/>
    </location>
</feature>
<feature type="transmembrane region" description="Helical" evidence="5">
    <location>
        <begin position="705"/>
        <end position="729"/>
    </location>
</feature>
<protein>
    <recommendedName>
        <fullName evidence="6">Anoctamin transmembrane domain-containing protein</fullName>
    </recommendedName>
</protein>
<dbReference type="InterPro" id="IPR007632">
    <property type="entry name" value="Anoctamin"/>
</dbReference>
<comment type="caution">
    <text evidence="7">The sequence shown here is derived from an EMBL/GenBank/DDBJ whole genome shotgun (WGS) entry which is preliminary data.</text>
</comment>
<evidence type="ECO:0000256" key="1">
    <source>
        <dbReference type="ARBA" id="ARBA00004141"/>
    </source>
</evidence>
<comment type="subcellular location">
    <subcellularLocation>
        <location evidence="1">Membrane</location>
        <topology evidence="1">Multi-pass membrane protein</topology>
    </subcellularLocation>
</comment>
<organism evidence="7 8">
    <name type="scientific">Paramecium sonneborni</name>
    <dbReference type="NCBI Taxonomy" id="65129"/>
    <lineage>
        <taxon>Eukaryota</taxon>
        <taxon>Sar</taxon>
        <taxon>Alveolata</taxon>
        <taxon>Ciliophora</taxon>
        <taxon>Intramacronucleata</taxon>
        <taxon>Oligohymenophorea</taxon>
        <taxon>Peniculida</taxon>
        <taxon>Parameciidae</taxon>
        <taxon>Paramecium</taxon>
    </lineage>
</organism>
<feature type="transmembrane region" description="Helical" evidence="5">
    <location>
        <begin position="960"/>
        <end position="980"/>
    </location>
</feature>
<keyword evidence="2 5" id="KW-0812">Transmembrane</keyword>
<evidence type="ECO:0000256" key="5">
    <source>
        <dbReference type="SAM" id="Phobius"/>
    </source>
</evidence>
<evidence type="ECO:0000259" key="6">
    <source>
        <dbReference type="Pfam" id="PF04547"/>
    </source>
</evidence>
<dbReference type="GO" id="GO:0016020">
    <property type="term" value="C:membrane"/>
    <property type="evidence" value="ECO:0007669"/>
    <property type="project" value="UniProtKB-SubCell"/>
</dbReference>
<keyword evidence="8" id="KW-1185">Reference proteome</keyword>
<gene>
    <name evidence="7" type="ORF">PSON_ATCC_30995.1.T0420072</name>
</gene>
<evidence type="ECO:0000313" key="7">
    <source>
        <dbReference type="EMBL" id="CAD8081496.1"/>
    </source>
</evidence>
<feature type="transmembrane region" description="Helical" evidence="5">
    <location>
        <begin position="916"/>
        <end position="939"/>
    </location>
</feature>
<sequence length="1075" mass="127253">MKAFSSKKLEKLKKTISYLQYPEQFKSEIHYNYIVLDEKYLNLGDYVLVFDNPDHENYKYRQNSIQFQDVLRDFDKCFDVDTSFESPDDELMKMAFFNVFNRLKEPSALAQFQEIERDFQSNSKKRQKQFIMNEQGTQVRIKPDETRQMGMGGFLKYNPMSNNWERTGERVSDVATLFRVFLLYKLANHAGFFIRQFLSLDGTKIYAVLFQELRNLIIEAQRTYLKKRVSIAFCDILSLEPVDEAFRPLRFNKIIRSKLFGSDITYETLQKEIRRLLKIIDYNKLARECNQNPFEISGEIQQQRKLSANILNAYLFYLEQIAIQVTKIRKKYKENDCTKILSSQEIKELVADLKEQSFKQKSTKQYVRDQSKGNWKDTNKRKIKVYLKRKKALEIEQILMNAKHQTDKLYGKRLFSMWDRLGMEPQGPYIEYFYPRKKQNYNKFIQQDSIWTYQIINEKGERSLFNKMERAKLNISIIKQLVNLEYLSSQDYIRDHLIPNSYFDLDGQKYKDDHYQPLKQAKQLKQDLFFSMKLIQTVKAKIQKFIEKDDPLKNEKKKLDVDGGLNGDNLLNLWGLLEVPVQHICSYYGERIALYFMFLQFFVQELLPISYFGILTFIVQLLYDVDALANKVSIIFFTIMIVFWSSTFQALWIRQEMQFQTMFGLEDVELNQVELIGFVGKPKRSIANDKLNDLQYSSKESWLKFFFNMILVAIFLLIEIVIIVSLQLLSLSLEKNPDIPQVEFIELSVFIPALIWVFIGILLDNIYRPVAFFLTKWENHKYLSQFETSFIIKNLLFSTVNRLGQPFIIAFFYERTIGCVNDNYCYSQLQIYMRVVFIIEFGKHILFGFVLPIIKQIYQRARYGLVSIVDFGDSLQKKTPYFYFNKTIEAETQKESFTIDQVDGTIWEYLELNLQFALLANFGSPFPLIFITGLAMNYLELFLDKFKLIWLTKRPTPQTARSIGPFVYYMNLISYISIFINSGLLSYSNQDVFADINSFTLFVILMISFFLFKFITDIIYGNTDSSAEMVRQRHKTIQRKLHVAMSKKNQNTMFLPFPIAKIYGTLLPHQLKKQE</sequence>
<evidence type="ECO:0000256" key="3">
    <source>
        <dbReference type="ARBA" id="ARBA00022989"/>
    </source>
</evidence>
<dbReference type="EMBL" id="CAJJDN010000042">
    <property type="protein sequence ID" value="CAD8081496.1"/>
    <property type="molecule type" value="Genomic_DNA"/>
</dbReference>
<keyword evidence="3 5" id="KW-1133">Transmembrane helix</keyword>
<accession>A0A8S1MVU2</accession>
<name>A0A8S1MVU2_9CILI</name>
<dbReference type="AlphaFoldDB" id="A0A8S1MVU2"/>
<dbReference type="OrthoDB" id="290383at2759"/>
<dbReference type="GO" id="GO:0005254">
    <property type="term" value="F:chloride channel activity"/>
    <property type="evidence" value="ECO:0007669"/>
    <property type="project" value="TreeGrafter"/>
</dbReference>
<feature type="transmembrane region" description="Helical" evidence="5">
    <location>
        <begin position="634"/>
        <end position="653"/>
    </location>
</feature>
<dbReference type="PANTHER" id="PTHR12308">
    <property type="entry name" value="ANOCTAMIN"/>
    <property type="match status" value="1"/>
</dbReference>
<dbReference type="Proteomes" id="UP000692954">
    <property type="component" value="Unassembled WGS sequence"/>
</dbReference>
<reference evidence="7" key="1">
    <citation type="submission" date="2021-01" db="EMBL/GenBank/DDBJ databases">
        <authorList>
            <consortium name="Genoscope - CEA"/>
            <person name="William W."/>
        </authorList>
    </citation>
    <scope>NUCLEOTIDE SEQUENCE</scope>
</reference>
<feature type="transmembrane region" description="Helical" evidence="5">
    <location>
        <begin position="592"/>
        <end position="622"/>
    </location>
</feature>
<feature type="transmembrane region" description="Helical" evidence="5">
    <location>
        <begin position="992"/>
        <end position="1012"/>
    </location>
</feature>
<dbReference type="InterPro" id="IPR049452">
    <property type="entry name" value="Anoctamin_TM"/>
</dbReference>
<feature type="transmembrane region" description="Helical" evidence="5">
    <location>
        <begin position="749"/>
        <end position="767"/>
    </location>
</feature>
<evidence type="ECO:0000313" key="8">
    <source>
        <dbReference type="Proteomes" id="UP000692954"/>
    </source>
</evidence>